<evidence type="ECO:0000313" key="1">
    <source>
        <dbReference type="EMBL" id="ONK62208.1"/>
    </source>
</evidence>
<accession>A0A5P1E8N5</accession>
<protein>
    <submittedName>
        <fullName evidence="1">Uncharacterized protein</fullName>
    </submittedName>
</protein>
<evidence type="ECO:0000313" key="2">
    <source>
        <dbReference type="Proteomes" id="UP000243459"/>
    </source>
</evidence>
<reference evidence="2" key="1">
    <citation type="journal article" date="2017" name="Nat. Commun.">
        <title>The asparagus genome sheds light on the origin and evolution of a young Y chromosome.</title>
        <authorList>
            <person name="Harkess A."/>
            <person name="Zhou J."/>
            <person name="Xu C."/>
            <person name="Bowers J.E."/>
            <person name="Van der Hulst R."/>
            <person name="Ayyampalayam S."/>
            <person name="Mercati F."/>
            <person name="Riccardi P."/>
            <person name="McKain M.R."/>
            <person name="Kakrana A."/>
            <person name="Tang H."/>
            <person name="Ray J."/>
            <person name="Groenendijk J."/>
            <person name="Arikit S."/>
            <person name="Mathioni S.M."/>
            <person name="Nakano M."/>
            <person name="Shan H."/>
            <person name="Telgmann-Rauber A."/>
            <person name="Kanno A."/>
            <person name="Yue Z."/>
            <person name="Chen H."/>
            <person name="Li W."/>
            <person name="Chen Y."/>
            <person name="Xu X."/>
            <person name="Zhang Y."/>
            <person name="Luo S."/>
            <person name="Chen H."/>
            <person name="Gao J."/>
            <person name="Mao Z."/>
            <person name="Pires J.C."/>
            <person name="Luo M."/>
            <person name="Kudrna D."/>
            <person name="Wing R.A."/>
            <person name="Meyers B.C."/>
            <person name="Yi K."/>
            <person name="Kong H."/>
            <person name="Lavrijsen P."/>
            <person name="Sunseri F."/>
            <person name="Falavigna A."/>
            <person name="Ye Y."/>
            <person name="Leebens-Mack J.H."/>
            <person name="Chen G."/>
        </authorList>
    </citation>
    <scope>NUCLEOTIDE SEQUENCE [LARGE SCALE GENOMIC DNA]</scope>
    <source>
        <strain evidence="2">cv. DH0086</strain>
    </source>
</reference>
<dbReference type="EMBL" id="CM007387">
    <property type="protein sequence ID" value="ONK62208.1"/>
    <property type="molecule type" value="Genomic_DNA"/>
</dbReference>
<dbReference type="Gramene" id="ONK62208">
    <property type="protein sequence ID" value="ONK62208"/>
    <property type="gene ID" value="A4U43_C07F1490"/>
</dbReference>
<sequence length="85" mass="9196">MFQFCRGPVMRSTVAACSSGGWVGLIRPSELDNSSVRSSRCLVHALSPRGSYKLGLEHGMACFRWETSQSKVASSAVGSSQMLRI</sequence>
<name>A0A5P1E8N5_ASPOF</name>
<organism evidence="1 2">
    <name type="scientific">Asparagus officinalis</name>
    <name type="common">Garden asparagus</name>
    <dbReference type="NCBI Taxonomy" id="4686"/>
    <lineage>
        <taxon>Eukaryota</taxon>
        <taxon>Viridiplantae</taxon>
        <taxon>Streptophyta</taxon>
        <taxon>Embryophyta</taxon>
        <taxon>Tracheophyta</taxon>
        <taxon>Spermatophyta</taxon>
        <taxon>Magnoliopsida</taxon>
        <taxon>Liliopsida</taxon>
        <taxon>Asparagales</taxon>
        <taxon>Asparagaceae</taxon>
        <taxon>Asparagoideae</taxon>
        <taxon>Asparagus</taxon>
    </lineage>
</organism>
<dbReference type="AlphaFoldDB" id="A0A5P1E8N5"/>
<dbReference type="Proteomes" id="UP000243459">
    <property type="component" value="Chromosome 7"/>
</dbReference>
<gene>
    <name evidence="1" type="ORF">A4U43_C07F1490</name>
</gene>
<proteinExistence type="predicted"/>
<keyword evidence="2" id="KW-1185">Reference proteome</keyword>